<accession>A0A0K2UWM3</accession>
<sequence length="47" mass="5407">STSQFSLVVLKLQFGINSISTNPSISQCYYYKVRQQENSFFFSGKSF</sequence>
<protein>
    <submittedName>
        <fullName evidence="1">Uncharacterized protein</fullName>
    </submittedName>
</protein>
<dbReference type="AlphaFoldDB" id="A0A0K2UWM3"/>
<evidence type="ECO:0000313" key="1">
    <source>
        <dbReference type="EMBL" id="CDW42101.1"/>
    </source>
</evidence>
<name>A0A0K2UWM3_LEPSM</name>
<feature type="non-terminal residue" evidence="1">
    <location>
        <position position="1"/>
    </location>
</feature>
<reference evidence="1" key="1">
    <citation type="submission" date="2014-05" db="EMBL/GenBank/DDBJ databases">
        <authorList>
            <person name="Chronopoulou M."/>
        </authorList>
    </citation>
    <scope>NUCLEOTIDE SEQUENCE</scope>
    <source>
        <tissue evidence="1">Whole organism</tissue>
    </source>
</reference>
<dbReference type="EMBL" id="HACA01024740">
    <property type="protein sequence ID" value="CDW42101.1"/>
    <property type="molecule type" value="Transcribed_RNA"/>
</dbReference>
<organism evidence="1">
    <name type="scientific">Lepeophtheirus salmonis</name>
    <name type="common">Salmon louse</name>
    <name type="synonym">Caligus salmonis</name>
    <dbReference type="NCBI Taxonomy" id="72036"/>
    <lineage>
        <taxon>Eukaryota</taxon>
        <taxon>Metazoa</taxon>
        <taxon>Ecdysozoa</taxon>
        <taxon>Arthropoda</taxon>
        <taxon>Crustacea</taxon>
        <taxon>Multicrustacea</taxon>
        <taxon>Hexanauplia</taxon>
        <taxon>Copepoda</taxon>
        <taxon>Siphonostomatoida</taxon>
        <taxon>Caligidae</taxon>
        <taxon>Lepeophtheirus</taxon>
    </lineage>
</organism>
<proteinExistence type="predicted"/>